<dbReference type="RefSeq" id="WP_071072428.1">
    <property type="nucleotide sequence ID" value="NZ_CP017755.1"/>
</dbReference>
<keyword evidence="2" id="KW-0812">Transmembrane</keyword>
<keyword evidence="4" id="KW-0472">Membrane</keyword>
<evidence type="ECO:0000256" key="4">
    <source>
        <dbReference type="ARBA" id="ARBA00023136"/>
    </source>
</evidence>
<feature type="domain" description="TonB C-terminal" evidence="5">
    <location>
        <begin position="37"/>
        <end position="135"/>
    </location>
</feature>
<dbReference type="EMBL" id="CP017755">
    <property type="protein sequence ID" value="AOZ09904.1"/>
    <property type="molecule type" value="Genomic_DNA"/>
</dbReference>
<evidence type="ECO:0000256" key="2">
    <source>
        <dbReference type="ARBA" id="ARBA00022692"/>
    </source>
</evidence>
<reference evidence="6 7" key="1">
    <citation type="submission" date="2016-10" db="EMBL/GenBank/DDBJ databases">
        <title>Complete genome sequences of three Cupriavidus strains isolated from various Malaysian environments.</title>
        <authorList>
            <person name="Abdullah A.A.-A."/>
            <person name="Shafie N.A.H."/>
            <person name="Lau N.S."/>
        </authorList>
    </citation>
    <scope>NUCLEOTIDE SEQUENCE [LARGE SCALE GENOMIC DNA]</scope>
    <source>
        <strain evidence="6 7">USMAA1020</strain>
    </source>
</reference>
<dbReference type="PROSITE" id="PS52015">
    <property type="entry name" value="TONB_CTD"/>
    <property type="match status" value="1"/>
</dbReference>
<dbReference type="InterPro" id="IPR037682">
    <property type="entry name" value="TonB_C"/>
</dbReference>
<evidence type="ECO:0000256" key="3">
    <source>
        <dbReference type="ARBA" id="ARBA00022989"/>
    </source>
</evidence>
<dbReference type="NCBIfam" id="TIGR01352">
    <property type="entry name" value="tonB_Cterm"/>
    <property type="match status" value="1"/>
</dbReference>
<dbReference type="Gene3D" id="3.30.1150.10">
    <property type="match status" value="1"/>
</dbReference>
<evidence type="ECO:0000256" key="1">
    <source>
        <dbReference type="ARBA" id="ARBA00004167"/>
    </source>
</evidence>
<evidence type="ECO:0000313" key="6">
    <source>
        <dbReference type="EMBL" id="AOZ09904.1"/>
    </source>
</evidence>
<keyword evidence="7" id="KW-1185">Reference proteome</keyword>
<dbReference type="Proteomes" id="UP000177515">
    <property type="component" value="Chromosome 2"/>
</dbReference>
<keyword evidence="3" id="KW-1133">Transmembrane helix</keyword>
<comment type="subcellular location">
    <subcellularLocation>
        <location evidence="1">Membrane</location>
        <topology evidence="1">Single-pass membrane protein</topology>
    </subcellularLocation>
</comment>
<organism evidence="6 7">
    <name type="scientific">Cupriavidus malaysiensis</name>
    <dbReference type="NCBI Taxonomy" id="367825"/>
    <lineage>
        <taxon>Bacteria</taxon>
        <taxon>Pseudomonadati</taxon>
        <taxon>Pseudomonadota</taxon>
        <taxon>Betaproteobacteria</taxon>
        <taxon>Burkholderiales</taxon>
        <taxon>Burkholderiaceae</taxon>
        <taxon>Cupriavidus</taxon>
    </lineage>
</organism>
<accession>A0ABN4TYX5</accession>
<evidence type="ECO:0000313" key="7">
    <source>
        <dbReference type="Proteomes" id="UP000177515"/>
    </source>
</evidence>
<sequence length="328" mass="34494">MPRSHKLPSPRSLLLAAWLAAPALCGAVTLAMPLRDPATHATTTCQLEPPVFPPALRAAHASGGVQVELVLGLDGSIEFAQVRQGSGQAAFDDAALAAAGRARCQPFRDAASGAPVRGSALARFEFHLADGGGASRPQAEPLTLNSEQRAAPPPQVFPANYDEALSVLVRAYDVDAVVTAGMDKAFARLPERIGPVPKARFVECTRGHLSGPVLEQVVRPGFAMVLSDPDLMLKLARLLNSPLGRKVKEATLAGKALEAAGITGADALEANRMLESPDLRAFLDGGGLKRINDAVAPYLFVASRQARDACLKELVPPGTYPLQNERPA</sequence>
<dbReference type="Pfam" id="PF03544">
    <property type="entry name" value="TonB_C"/>
    <property type="match status" value="1"/>
</dbReference>
<dbReference type="SUPFAM" id="SSF74653">
    <property type="entry name" value="TolA/TonB C-terminal domain"/>
    <property type="match status" value="1"/>
</dbReference>
<gene>
    <name evidence="6" type="ORF">BKK80_29910</name>
</gene>
<proteinExistence type="predicted"/>
<protein>
    <recommendedName>
        <fullName evidence="5">TonB C-terminal domain-containing protein</fullName>
    </recommendedName>
</protein>
<dbReference type="InterPro" id="IPR006260">
    <property type="entry name" value="TonB/TolA_C"/>
</dbReference>
<name>A0ABN4TYX5_9BURK</name>
<evidence type="ECO:0000259" key="5">
    <source>
        <dbReference type="PROSITE" id="PS52015"/>
    </source>
</evidence>